<proteinExistence type="predicted"/>
<organism evidence="2">
    <name type="scientific">Tanacetum cinerariifolium</name>
    <name type="common">Dalmatian daisy</name>
    <name type="synonym">Chrysanthemum cinerariifolium</name>
    <dbReference type="NCBI Taxonomy" id="118510"/>
    <lineage>
        <taxon>Eukaryota</taxon>
        <taxon>Viridiplantae</taxon>
        <taxon>Streptophyta</taxon>
        <taxon>Embryophyta</taxon>
        <taxon>Tracheophyta</taxon>
        <taxon>Spermatophyta</taxon>
        <taxon>Magnoliopsida</taxon>
        <taxon>eudicotyledons</taxon>
        <taxon>Gunneridae</taxon>
        <taxon>Pentapetalae</taxon>
        <taxon>asterids</taxon>
        <taxon>campanulids</taxon>
        <taxon>Asterales</taxon>
        <taxon>Asteraceae</taxon>
        <taxon>Asteroideae</taxon>
        <taxon>Anthemideae</taxon>
        <taxon>Anthemidinae</taxon>
        <taxon>Tanacetum</taxon>
    </lineage>
</organism>
<feature type="chain" id="PRO_5025509716" description="Secreted protein" evidence="1">
    <location>
        <begin position="27"/>
        <end position="229"/>
    </location>
</feature>
<accession>A0A699JT88</accession>
<evidence type="ECO:0000313" key="2">
    <source>
        <dbReference type="EMBL" id="GFA52137.1"/>
    </source>
</evidence>
<evidence type="ECO:0008006" key="3">
    <source>
        <dbReference type="Google" id="ProtNLM"/>
    </source>
</evidence>
<reference evidence="2" key="1">
    <citation type="journal article" date="2019" name="Sci. Rep.">
        <title>Draft genome of Tanacetum cinerariifolium, the natural source of mosquito coil.</title>
        <authorList>
            <person name="Yamashiro T."/>
            <person name="Shiraishi A."/>
            <person name="Satake H."/>
            <person name="Nakayama K."/>
        </authorList>
    </citation>
    <scope>NUCLEOTIDE SEQUENCE</scope>
</reference>
<dbReference type="EMBL" id="BKCJ010438653">
    <property type="protein sequence ID" value="GFA52137.1"/>
    <property type="molecule type" value="Genomic_DNA"/>
</dbReference>
<keyword evidence="1" id="KW-0732">Signal</keyword>
<dbReference type="AlphaFoldDB" id="A0A699JT88"/>
<feature type="signal peptide" evidence="1">
    <location>
        <begin position="1"/>
        <end position="26"/>
    </location>
</feature>
<gene>
    <name evidence="2" type="ORF">Tci_624109</name>
</gene>
<name>A0A699JT88_TANCI</name>
<sequence length="229" mass="25022">MLVILHISSLAAVIFLIHQSPCATSASRMLLFPNLVLLQYLVLILNHLNPRTEPCTAATVPTMMCHPPIRPAATCTVPRIQLLAASRRHVAASCWTAASDVAPMSAPVTTVNAAGQRRSTLLDHWSTVVDHRSTAADHGGDRWSTVAVNDSRRWWTTIDCRWTTVDHHQTTGQRWLVNSQRWTWAESGSGLGRVWIGSGPGPPRGIDVDADVDNMPYVGVEPGALLLKT</sequence>
<evidence type="ECO:0000256" key="1">
    <source>
        <dbReference type="SAM" id="SignalP"/>
    </source>
</evidence>
<protein>
    <recommendedName>
        <fullName evidence="3">Secreted protein</fullName>
    </recommendedName>
</protein>
<comment type="caution">
    <text evidence="2">The sequence shown here is derived from an EMBL/GenBank/DDBJ whole genome shotgun (WGS) entry which is preliminary data.</text>
</comment>